<dbReference type="InterPro" id="IPR014258">
    <property type="entry name" value="CAP_domain_YkwD-like"/>
</dbReference>
<keyword evidence="2" id="KW-0732">Signal</keyword>
<name>A0ABX5ENJ0_9BACL</name>
<feature type="region of interest" description="Disordered" evidence="1">
    <location>
        <begin position="289"/>
        <end position="318"/>
    </location>
</feature>
<dbReference type="PANTHER" id="PTHR31157:SF1">
    <property type="entry name" value="SCP DOMAIN-CONTAINING PROTEIN"/>
    <property type="match status" value="1"/>
</dbReference>
<reference evidence="4 5" key="1">
    <citation type="submission" date="2018-03" db="EMBL/GenBank/DDBJ databases">
        <title>Genomic Encyclopedia of Archaeal and Bacterial Type Strains, Phase II (KMG-II): from individual species to whole genera.</title>
        <authorList>
            <person name="Goeker M."/>
        </authorList>
    </citation>
    <scope>NUCLEOTIDE SEQUENCE [LARGE SCALE GENOMIC DNA]</scope>
    <source>
        <strain evidence="4 5">RHA1</strain>
    </source>
</reference>
<evidence type="ECO:0000259" key="3">
    <source>
        <dbReference type="Pfam" id="PF00188"/>
    </source>
</evidence>
<evidence type="ECO:0000256" key="2">
    <source>
        <dbReference type="SAM" id="SignalP"/>
    </source>
</evidence>
<evidence type="ECO:0000256" key="1">
    <source>
        <dbReference type="SAM" id="MobiDB-lite"/>
    </source>
</evidence>
<feature type="chain" id="PRO_5046876893" evidence="2">
    <location>
        <begin position="27"/>
        <end position="443"/>
    </location>
</feature>
<evidence type="ECO:0000313" key="4">
    <source>
        <dbReference type="EMBL" id="PRZ12830.1"/>
    </source>
</evidence>
<proteinExistence type="predicted"/>
<feature type="domain" description="SCP" evidence="3">
    <location>
        <begin position="325"/>
        <end position="440"/>
    </location>
</feature>
<dbReference type="CDD" id="cd05379">
    <property type="entry name" value="CAP_bacterial"/>
    <property type="match status" value="1"/>
</dbReference>
<dbReference type="NCBIfam" id="TIGR02909">
    <property type="entry name" value="spore_YkwD"/>
    <property type="match status" value="1"/>
</dbReference>
<feature type="compositionally biased region" description="Low complexity" evidence="1">
    <location>
        <begin position="291"/>
        <end position="306"/>
    </location>
</feature>
<protein>
    <submittedName>
        <fullName evidence="4">YkwD family protein</fullName>
    </submittedName>
</protein>
<keyword evidence="5" id="KW-1185">Reference proteome</keyword>
<gene>
    <name evidence="4" type="ORF">CLV36_11144</name>
</gene>
<dbReference type="Proteomes" id="UP000238836">
    <property type="component" value="Unassembled WGS sequence"/>
</dbReference>
<feature type="signal peptide" evidence="2">
    <location>
        <begin position="1"/>
        <end position="26"/>
    </location>
</feature>
<dbReference type="SUPFAM" id="SSF55797">
    <property type="entry name" value="PR-1-like"/>
    <property type="match status" value="1"/>
</dbReference>
<dbReference type="Pfam" id="PF00188">
    <property type="entry name" value="CAP"/>
    <property type="match status" value="1"/>
</dbReference>
<evidence type="ECO:0000313" key="5">
    <source>
        <dbReference type="Proteomes" id="UP000238836"/>
    </source>
</evidence>
<dbReference type="InterPro" id="IPR035940">
    <property type="entry name" value="CAP_sf"/>
</dbReference>
<dbReference type="SUPFAM" id="SSF55486">
    <property type="entry name" value="Metalloproteases ('zincins'), catalytic domain"/>
    <property type="match status" value="1"/>
</dbReference>
<dbReference type="Pfam" id="PF13688">
    <property type="entry name" value="Reprolysin_5"/>
    <property type="match status" value="1"/>
</dbReference>
<dbReference type="Gene3D" id="3.40.33.10">
    <property type="entry name" value="CAP"/>
    <property type="match status" value="1"/>
</dbReference>
<accession>A0ABX5ENJ0</accession>
<dbReference type="PANTHER" id="PTHR31157">
    <property type="entry name" value="SCP DOMAIN-CONTAINING PROTEIN"/>
    <property type="match status" value="1"/>
</dbReference>
<sequence length="443" mass="50357">MTKKLRILPIVMLVVLLFASMGTVYADGTSPAKETSWIDHILGWFGSKPVSQPEKVVSLGSKVKIVSDPLPKNTPKATNEPTVIEQDTTAKVINEKGKVVGQKHIAKTPKAALKSKNRVVTAVIAADEEYRRAYPDWQNRTKEIVEKADNAFIRDHQVDFKISGYLEWKSDGYNGEQILQDLDRDKNRGVYDFVIGFTKDAYFNYGGIAYMQPTGGPGGSAVSVTADMHPNAIWHVVQHELSHNFGVPHDLHGPQYERCIMNYYYTTQVDIWDQKHNQIIERNKYWYGNRQNNQNNQNDQNNNNKPNKPDVPTSNPSSFETQVVQLVNQERTRRGYKPLQMDAKLSQVARLKSEDMRDNNYFSHQSPTYGSPFDMMRKFGIQYTYAGENIAAGQQTPQDVMNSWMNSPGHRSNILNPNYTTIGVGFAKGGSYGTYWTQQFIRR</sequence>
<dbReference type="EMBL" id="PVTZ01000011">
    <property type="protein sequence ID" value="PRZ12830.1"/>
    <property type="molecule type" value="Genomic_DNA"/>
</dbReference>
<dbReference type="InterPro" id="IPR014044">
    <property type="entry name" value="CAP_dom"/>
</dbReference>
<comment type="caution">
    <text evidence="4">The sequence shown here is derived from an EMBL/GenBank/DDBJ whole genome shotgun (WGS) entry which is preliminary data.</text>
</comment>
<organism evidence="4 5">
    <name type="scientific">Laceyella sediminis</name>
    <dbReference type="NCBI Taxonomy" id="573074"/>
    <lineage>
        <taxon>Bacteria</taxon>
        <taxon>Bacillati</taxon>
        <taxon>Bacillota</taxon>
        <taxon>Bacilli</taxon>
        <taxon>Bacillales</taxon>
        <taxon>Thermoactinomycetaceae</taxon>
        <taxon>Laceyella</taxon>
    </lineage>
</organism>